<comment type="caution">
    <text evidence="4">The sequence shown here is derived from an EMBL/GenBank/DDBJ whole genome shotgun (WGS) entry which is preliminary data.</text>
</comment>
<evidence type="ECO:0000256" key="1">
    <source>
        <dbReference type="ARBA" id="ARBA00023002"/>
    </source>
</evidence>
<dbReference type="EMBL" id="NBVN01000002">
    <property type="protein sequence ID" value="PUA33451.1"/>
    <property type="molecule type" value="Genomic_DNA"/>
</dbReference>
<keyword evidence="1" id="KW-0560">Oxidoreductase</keyword>
<dbReference type="PANTHER" id="PTHR11133:SF22">
    <property type="entry name" value="ALPHA-AMINOADIPIC SEMIALDEHYDE SYNTHASE, MITOCHONDRIAL"/>
    <property type="match status" value="1"/>
</dbReference>
<feature type="domain" description="Saccharopine dehydrogenase-like C-terminal" evidence="3">
    <location>
        <begin position="121"/>
        <end position="355"/>
    </location>
</feature>
<evidence type="ECO:0000259" key="3">
    <source>
        <dbReference type="Pfam" id="PF16653"/>
    </source>
</evidence>
<sequence length="365" mass="41079">MPKVTLLGLGRVGYFALKYLTTLKNDVEIVAVDKDPSKASLVKDLNNVEFVTLKEESNLLKYIRGVDLVMVSLPSSVAYRYLERVLRECVNVVDVSFISEDPYTLSTYVEKCRTFYVPDAGFAPGFSNLLVGEAQEVLSGLDDVEIYVGGIPQEPVPPLGYVVTWNAEDLIEEYLRKARIILDGKLTFVDPLDKILEVDIEGFGRLEGFYSDGLRTLIRNVKARNMFEVTLRWPGHLKAMKLLKQLGLMDKEHVKVDEVDVIPAKFLARLLEMKLKMEVNDVAILEVRASKDSKRYLSKAILKGTPKEPATTVFTAAVFAVTSQIALTKSLGEGVKPLEELYMFKEEFVTFLNKLGCYTYTSFSR</sequence>
<dbReference type="InterPro" id="IPR032095">
    <property type="entry name" value="Sacchrp_dh-like_C"/>
</dbReference>
<feature type="domain" description="Saccharopine dehydrogenase NADP binding" evidence="2">
    <location>
        <begin position="4"/>
        <end position="111"/>
    </location>
</feature>
<dbReference type="SUPFAM" id="SSF55347">
    <property type="entry name" value="Glyceraldehyde-3-phosphate dehydrogenase-like, C-terminal domain"/>
    <property type="match status" value="1"/>
</dbReference>
<dbReference type="SUPFAM" id="SSF51735">
    <property type="entry name" value="NAD(P)-binding Rossmann-fold domains"/>
    <property type="match status" value="1"/>
</dbReference>
<dbReference type="Pfam" id="PF16653">
    <property type="entry name" value="Sacchrp_dh_C"/>
    <property type="match status" value="1"/>
</dbReference>
<dbReference type="AlphaFoldDB" id="A0A2R7Y7D6"/>
<evidence type="ECO:0000313" key="5">
    <source>
        <dbReference type="Proteomes" id="UP000244093"/>
    </source>
</evidence>
<dbReference type="Proteomes" id="UP000244093">
    <property type="component" value="Unassembled WGS sequence"/>
</dbReference>
<dbReference type="PANTHER" id="PTHR11133">
    <property type="entry name" value="SACCHAROPINE DEHYDROGENASE"/>
    <property type="match status" value="1"/>
</dbReference>
<gene>
    <name evidence="4" type="ORF">B7O98_03275</name>
</gene>
<dbReference type="Pfam" id="PF03435">
    <property type="entry name" value="Sacchrp_dh_NADP"/>
    <property type="match status" value="1"/>
</dbReference>
<dbReference type="InterPro" id="IPR051168">
    <property type="entry name" value="AASS"/>
</dbReference>
<dbReference type="GO" id="GO:0016491">
    <property type="term" value="F:oxidoreductase activity"/>
    <property type="evidence" value="ECO:0007669"/>
    <property type="project" value="UniProtKB-KW"/>
</dbReference>
<organism evidence="4 5">
    <name type="scientific">Zestosphaera tikiterensis</name>
    <dbReference type="NCBI Taxonomy" id="1973259"/>
    <lineage>
        <taxon>Archaea</taxon>
        <taxon>Thermoproteota</taxon>
        <taxon>Thermoprotei</taxon>
        <taxon>Desulfurococcales</taxon>
        <taxon>Desulfurococcaceae</taxon>
        <taxon>Zestosphaera</taxon>
    </lineage>
</organism>
<dbReference type="Gene3D" id="3.40.50.720">
    <property type="entry name" value="NAD(P)-binding Rossmann-like Domain"/>
    <property type="match status" value="1"/>
</dbReference>
<accession>A0A2R7Y7D6</accession>
<reference evidence="4 5" key="1">
    <citation type="journal article" date="2018" name="Syst. Appl. Microbiol.">
        <title>A new symbiotic nanoarchaeote (Candidatus Nanoclepta minutus) and its host (Zestosphaera tikiterensis gen. nov., sp. nov.) from a New Zealand hot spring.</title>
        <authorList>
            <person name="St John E."/>
            <person name="Liu Y."/>
            <person name="Podar M."/>
            <person name="Stott M.B."/>
            <person name="Meneghin J."/>
            <person name="Chen Z."/>
            <person name="Lagutin K."/>
            <person name="Mitchell K."/>
            <person name="Reysenbach A.L."/>
        </authorList>
    </citation>
    <scope>NUCLEOTIDE SEQUENCE [LARGE SCALE GENOMIC DNA]</scope>
    <source>
        <strain evidence="4">NZ3</strain>
    </source>
</reference>
<evidence type="ECO:0000259" key="2">
    <source>
        <dbReference type="Pfam" id="PF03435"/>
    </source>
</evidence>
<protein>
    <submittedName>
        <fullName evidence="4">Uncharacterized protein</fullName>
    </submittedName>
</protein>
<name>A0A2R7Y7D6_9CREN</name>
<evidence type="ECO:0000313" key="4">
    <source>
        <dbReference type="EMBL" id="PUA33451.1"/>
    </source>
</evidence>
<dbReference type="Gene3D" id="3.30.360.10">
    <property type="entry name" value="Dihydrodipicolinate Reductase, domain 2"/>
    <property type="match status" value="1"/>
</dbReference>
<dbReference type="InterPro" id="IPR005097">
    <property type="entry name" value="Sacchrp_dh_NADP-bd"/>
</dbReference>
<proteinExistence type="predicted"/>
<dbReference type="InterPro" id="IPR036291">
    <property type="entry name" value="NAD(P)-bd_dom_sf"/>
</dbReference>